<dbReference type="EMBL" id="DVMQ01000003">
    <property type="protein sequence ID" value="HIU23466.1"/>
    <property type="molecule type" value="Genomic_DNA"/>
</dbReference>
<feature type="compositionally biased region" description="Acidic residues" evidence="1">
    <location>
        <begin position="87"/>
        <end position="104"/>
    </location>
</feature>
<comment type="caution">
    <text evidence="3">The sequence shown here is derived from an EMBL/GenBank/DDBJ whole genome shotgun (WGS) entry which is preliminary data.</text>
</comment>
<protein>
    <submittedName>
        <fullName evidence="3">Uncharacterized protein</fullName>
    </submittedName>
</protein>
<evidence type="ECO:0000256" key="2">
    <source>
        <dbReference type="SAM" id="Phobius"/>
    </source>
</evidence>
<name>A0A9D1L4B5_9ACTN</name>
<gene>
    <name evidence="3" type="ORF">IAD17_00870</name>
</gene>
<keyword evidence="2" id="KW-1133">Transmembrane helix</keyword>
<evidence type="ECO:0000313" key="4">
    <source>
        <dbReference type="Proteomes" id="UP000824078"/>
    </source>
</evidence>
<feature type="compositionally biased region" description="Basic and acidic residues" evidence="1">
    <location>
        <begin position="26"/>
        <end position="36"/>
    </location>
</feature>
<evidence type="ECO:0000256" key="1">
    <source>
        <dbReference type="SAM" id="MobiDB-lite"/>
    </source>
</evidence>
<feature type="compositionally biased region" description="Low complexity" evidence="1">
    <location>
        <begin position="105"/>
        <end position="128"/>
    </location>
</feature>
<feature type="region of interest" description="Disordered" evidence="1">
    <location>
        <begin position="1"/>
        <end position="36"/>
    </location>
</feature>
<keyword evidence="2" id="KW-0812">Transmembrane</keyword>
<feature type="transmembrane region" description="Helical" evidence="2">
    <location>
        <begin position="42"/>
        <end position="67"/>
    </location>
</feature>
<accession>A0A9D1L4B5</accession>
<keyword evidence="2" id="KW-0472">Membrane</keyword>
<dbReference type="AlphaFoldDB" id="A0A9D1L4B5"/>
<proteinExistence type="predicted"/>
<feature type="region of interest" description="Disordered" evidence="1">
    <location>
        <begin position="78"/>
        <end position="130"/>
    </location>
</feature>
<dbReference type="Proteomes" id="UP000824078">
    <property type="component" value="Unassembled WGS sequence"/>
</dbReference>
<sequence length="229" mass="24208">MIKLARKKTHDQQLSEGMPAVSKTSESQDMKDEGTQHETKSLLPYILGGIAVGVCLLIIGTAGLVAYDRATNPIWHPEEESATTDSADQDAATDEDASSEEGEASTDAATTDDAAAEAVNAEEATSAEQTTQHAYECDYYYVDVSDAWKDSFEVEEQDGEGNCTFSISLDGGLLPMTTVAIDQSDARLSGHQEDVGTTSDGHTVTLAHAATPFITGKITPEGGATITLK</sequence>
<reference evidence="3" key="1">
    <citation type="submission" date="2020-10" db="EMBL/GenBank/DDBJ databases">
        <authorList>
            <person name="Gilroy R."/>
        </authorList>
    </citation>
    <scope>NUCLEOTIDE SEQUENCE</scope>
    <source>
        <strain evidence="3">ChiHjej12B11-29160</strain>
    </source>
</reference>
<organism evidence="3 4">
    <name type="scientific">Candidatus Coprovicinus avistercoris</name>
    <dbReference type="NCBI Taxonomy" id="2840754"/>
    <lineage>
        <taxon>Bacteria</taxon>
        <taxon>Bacillati</taxon>
        <taxon>Actinomycetota</taxon>
        <taxon>Coriobacteriia</taxon>
        <taxon>Coriobacteriales</taxon>
        <taxon>Coriobacteriaceae</taxon>
        <taxon>Coriobacteriaceae incertae sedis</taxon>
        <taxon>Candidatus Coprovicinus</taxon>
    </lineage>
</organism>
<reference evidence="3" key="2">
    <citation type="journal article" date="2021" name="PeerJ">
        <title>Extensive microbial diversity within the chicken gut microbiome revealed by metagenomics and culture.</title>
        <authorList>
            <person name="Gilroy R."/>
            <person name="Ravi A."/>
            <person name="Getino M."/>
            <person name="Pursley I."/>
            <person name="Horton D.L."/>
            <person name="Alikhan N.F."/>
            <person name="Baker D."/>
            <person name="Gharbi K."/>
            <person name="Hall N."/>
            <person name="Watson M."/>
            <person name="Adriaenssens E.M."/>
            <person name="Foster-Nyarko E."/>
            <person name="Jarju S."/>
            <person name="Secka A."/>
            <person name="Antonio M."/>
            <person name="Oren A."/>
            <person name="Chaudhuri R.R."/>
            <person name="La Ragione R."/>
            <person name="Hildebrand F."/>
            <person name="Pallen M.J."/>
        </authorList>
    </citation>
    <scope>NUCLEOTIDE SEQUENCE</scope>
    <source>
        <strain evidence="3">ChiHjej12B11-29160</strain>
    </source>
</reference>
<evidence type="ECO:0000313" key="3">
    <source>
        <dbReference type="EMBL" id="HIU23466.1"/>
    </source>
</evidence>